<evidence type="ECO:0000313" key="1">
    <source>
        <dbReference type="EMBL" id="OEJ28679.1"/>
    </source>
</evidence>
<dbReference type="Proteomes" id="UP000095759">
    <property type="component" value="Unassembled WGS sequence"/>
</dbReference>
<comment type="caution">
    <text evidence="1">The sequence shown here is derived from an EMBL/GenBank/DDBJ whole genome shotgun (WGS) entry which is preliminary data.</text>
</comment>
<accession>A0A1E5PGN4</accession>
<proteinExistence type="predicted"/>
<name>A0A1E5PGN4_9ACTN</name>
<keyword evidence="2" id="KW-1185">Reference proteome</keyword>
<protein>
    <submittedName>
        <fullName evidence="1">Uncharacterized protein</fullName>
    </submittedName>
</protein>
<gene>
    <name evidence="1" type="ORF">AS594_33610</name>
</gene>
<organism evidence="1 2">
    <name type="scientific">Streptomyces agglomeratus</name>
    <dbReference type="NCBI Taxonomy" id="285458"/>
    <lineage>
        <taxon>Bacteria</taxon>
        <taxon>Bacillati</taxon>
        <taxon>Actinomycetota</taxon>
        <taxon>Actinomycetes</taxon>
        <taxon>Kitasatosporales</taxon>
        <taxon>Streptomycetaceae</taxon>
        <taxon>Streptomyces</taxon>
    </lineage>
</organism>
<dbReference type="AlphaFoldDB" id="A0A1E5PGN4"/>
<evidence type="ECO:0000313" key="2">
    <source>
        <dbReference type="Proteomes" id="UP000095759"/>
    </source>
</evidence>
<sequence>MPWSWSAVLAAQLIIQGGAGMIRSVRGANVPGSVFADEHSQNLGDVGRSAREFLATRSKA</sequence>
<dbReference type="EMBL" id="MEHJ01000001">
    <property type="protein sequence ID" value="OEJ28679.1"/>
    <property type="molecule type" value="Genomic_DNA"/>
</dbReference>
<reference evidence="1 2" key="1">
    <citation type="submission" date="2016-08" db="EMBL/GenBank/DDBJ databases">
        <title>Complete genome sequence of Streptomyces agglomeratus strain 6-3-2, a novel anti-MRSA actinomycete isolated from Wuli of Tebit, China.</title>
        <authorList>
            <person name="Chen X."/>
        </authorList>
    </citation>
    <scope>NUCLEOTIDE SEQUENCE [LARGE SCALE GENOMIC DNA]</scope>
    <source>
        <strain evidence="1 2">6-3-2</strain>
    </source>
</reference>